<gene>
    <name evidence="1" type="ORF">BaRGS_00026274</name>
</gene>
<organism evidence="1 2">
    <name type="scientific">Batillaria attramentaria</name>
    <dbReference type="NCBI Taxonomy" id="370345"/>
    <lineage>
        <taxon>Eukaryota</taxon>
        <taxon>Metazoa</taxon>
        <taxon>Spiralia</taxon>
        <taxon>Lophotrochozoa</taxon>
        <taxon>Mollusca</taxon>
        <taxon>Gastropoda</taxon>
        <taxon>Caenogastropoda</taxon>
        <taxon>Sorbeoconcha</taxon>
        <taxon>Cerithioidea</taxon>
        <taxon>Batillariidae</taxon>
        <taxon>Batillaria</taxon>
    </lineage>
</organism>
<name>A0ABD0K5V0_9CAEN</name>
<dbReference type="Proteomes" id="UP001519460">
    <property type="component" value="Unassembled WGS sequence"/>
</dbReference>
<evidence type="ECO:0000313" key="1">
    <source>
        <dbReference type="EMBL" id="KAK7482457.1"/>
    </source>
</evidence>
<accession>A0ABD0K5V0</accession>
<dbReference type="AlphaFoldDB" id="A0ABD0K5V0"/>
<sequence>MLRASTGLCQTCSAEDKMTDTQHGHSFHGAAKATRPLNASSACSYSNDDVGASNFISQFKAKPTIERIENLSSRGAVIIGLITRPSPCRPVAIFIRTCHVYCSSSAE</sequence>
<evidence type="ECO:0000313" key="2">
    <source>
        <dbReference type="Proteomes" id="UP001519460"/>
    </source>
</evidence>
<proteinExistence type="predicted"/>
<protein>
    <submittedName>
        <fullName evidence="1">Uncharacterized protein</fullName>
    </submittedName>
</protein>
<dbReference type="EMBL" id="JACVVK020000244">
    <property type="protein sequence ID" value="KAK7482457.1"/>
    <property type="molecule type" value="Genomic_DNA"/>
</dbReference>
<keyword evidence="2" id="KW-1185">Reference proteome</keyword>
<reference evidence="1 2" key="1">
    <citation type="journal article" date="2023" name="Sci. Data">
        <title>Genome assembly of the Korean intertidal mud-creeper Batillaria attramentaria.</title>
        <authorList>
            <person name="Patra A.K."/>
            <person name="Ho P.T."/>
            <person name="Jun S."/>
            <person name="Lee S.J."/>
            <person name="Kim Y."/>
            <person name="Won Y.J."/>
        </authorList>
    </citation>
    <scope>NUCLEOTIDE SEQUENCE [LARGE SCALE GENOMIC DNA]</scope>
    <source>
        <strain evidence="1">Wonlab-2016</strain>
    </source>
</reference>
<comment type="caution">
    <text evidence="1">The sequence shown here is derived from an EMBL/GenBank/DDBJ whole genome shotgun (WGS) entry which is preliminary data.</text>
</comment>